<dbReference type="FunFam" id="1.20.1260.100:FF:000001">
    <property type="entry name" value="translocator protein 2"/>
    <property type="match status" value="1"/>
</dbReference>
<dbReference type="CDD" id="cd15904">
    <property type="entry name" value="TSPO_MBR"/>
    <property type="match status" value="1"/>
</dbReference>
<proteinExistence type="inferred from homology"/>
<dbReference type="Gene3D" id="1.20.1260.100">
    <property type="entry name" value="TspO/MBR protein"/>
    <property type="match status" value="1"/>
</dbReference>
<evidence type="ECO:0000256" key="1">
    <source>
        <dbReference type="ARBA" id="ARBA00004141"/>
    </source>
</evidence>
<feature type="transmembrane region" description="Helical" evidence="6">
    <location>
        <begin position="7"/>
        <end position="29"/>
    </location>
</feature>
<keyword evidence="4 6" id="KW-1133">Transmembrane helix</keyword>
<feature type="transmembrane region" description="Helical" evidence="6">
    <location>
        <begin position="153"/>
        <end position="171"/>
    </location>
</feature>
<evidence type="ECO:0000313" key="7">
    <source>
        <dbReference type="EMBL" id="KKU14705.1"/>
    </source>
</evidence>
<feature type="transmembrane region" description="Helical" evidence="6">
    <location>
        <begin position="115"/>
        <end position="133"/>
    </location>
</feature>
<dbReference type="Proteomes" id="UP000034727">
    <property type="component" value="Unassembled WGS sequence"/>
</dbReference>
<evidence type="ECO:0000256" key="2">
    <source>
        <dbReference type="ARBA" id="ARBA00007524"/>
    </source>
</evidence>
<dbReference type="PANTHER" id="PTHR10057:SF0">
    <property type="entry name" value="TRANSLOCATOR PROTEIN"/>
    <property type="match status" value="1"/>
</dbReference>
<keyword evidence="5 6" id="KW-0472">Membrane</keyword>
<dbReference type="GO" id="GO:0016020">
    <property type="term" value="C:membrane"/>
    <property type="evidence" value="ECO:0007669"/>
    <property type="project" value="UniProtKB-SubCell"/>
</dbReference>
<dbReference type="AlphaFoldDB" id="A0A0G1R1E1"/>
<evidence type="ECO:0000256" key="6">
    <source>
        <dbReference type="SAM" id="Phobius"/>
    </source>
</evidence>
<comment type="subcellular location">
    <subcellularLocation>
        <location evidence="1">Membrane</location>
        <topology evidence="1">Multi-pass membrane protein</topology>
    </subcellularLocation>
</comment>
<organism evidence="7 8">
    <name type="scientific">Candidatus Jorgensenbacteria bacterium GW2011_GWA2_45_9</name>
    <dbReference type="NCBI Taxonomy" id="1618663"/>
    <lineage>
        <taxon>Bacteria</taxon>
        <taxon>Candidatus Joergenseniibacteriota</taxon>
    </lineage>
</organism>
<reference evidence="7 8" key="1">
    <citation type="journal article" date="2015" name="Nature">
        <title>rRNA introns, odd ribosomes, and small enigmatic genomes across a large radiation of phyla.</title>
        <authorList>
            <person name="Brown C.T."/>
            <person name="Hug L.A."/>
            <person name="Thomas B.C."/>
            <person name="Sharon I."/>
            <person name="Castelle C.J."/>
            <person name="Singh A."/>
            <person name="Wilkins M.J."/>
            <person name="Williams K.H."/>
            <person name="Banfield J.F."/>
        </authorList>
    </citation>
    <scope>NUCLEOTIDE SEQUENCE [LARGE SCALE GENOMIC DNA]</scope>
</reference>
<keyword evidence="7" id="KW-0675">Receptor</keyword>
<dbReference type="InterPro" id="IPR004307">
    <property type="entry name" value="TspO_MBR"/>
</dbReference>
<comment type="similarity">
    <text evidence="2">Belongs to the TspO/BZRP family.</text>
</comment>
<evidence type="ECO:0000256" key="3">
    <source>
        <dbReference type="ARBA" id="ARBA00022692"/>
    </source>
</evidence>
<feature type="transmembrane region" description="Helical" evidence="6">
    <location>
        <begin position="91"/>
        <end position="109"/>
    </location>
</feature>
<dbReference type="Pfam" id="PF03073">
    <property type="entry name" value="TspO_MBR"/>
    <property type="match status" value="1"/>
</dbReference>
<evidence type="ECO:0000256" key="5">
    <source>
        <dbReference type="ARBA" id="ARBA00023136"/>
    </source>
</evidence>
<dbReference type="GO" id="GO:0033013">
    <property type="term" value="P:tetrapyrrole metabolic process"/>
    <property type="evidence" value="ECO:0007669"/>
    <property type="project" value="UniProtKB-ARBA"/>
</dbReference>
<comment type="caution">
    <text evidence="7">The sequence shown here is derived from an EMBL/GenBank/DDBJ whole genome shotgun (WGS) entry which is preliminary data.</text>
</comment>
<accession>A0A0G1R1E1</accession>
<name>A0A0G1R1E1_9BACT</name>
<evidence type="ECO:0000313" key="8">
    <source>
        <dbReference type="Proteomes" id="UP000034727"/>
    </source>
</evidence>
<protein>
    <submittedName>
        <fullName evidence="7">Benzodiazepine receptor TspO</fullName>
    </submittedName>
</protein>
<dbReference type="InterPro" id="IPR038330">
    <property type="entry name" value="TspO/MBR-related_sf"/>
</dbReference>
<keyword evidence="3 6" id="KW-0812">Transmembrane</keyword>
<dbReference type="EMBL" id="LCLJ01000018">
    <property type="protein sequence ID" value="KKU14705.1"/>
    <property type="molecule type" value="Genomic_DNA"/>
</dbReference>
<dbReference type="PANTHER" id="PTHR10057">
    <property type="entry name" value="PERIPHERAL-TYPE BENZODIAZEPINE RECEPTOR"/>
    <property type="match status" value="1"/>
</dbReference>
<evidence type="ECO:0000256" key="4">
    <source>
        <dbReference type="ARBA" id="ARBA00022989"/>
    </source>
</evidence>
<gene>
    <name evidence="7" type="ORF">UX22_C0018G0006</name>
</gene>
<sequence length="222" mass="24078">MTKNNWLKLIASIAVCEAAGIAGSFFTAGSISSGWYNSLPKPALTPPSWVFAPAWTTLYLLMGVSLFLVLKHPNILGNVGMSGKRKLAISLFFFQLALNVLWSILFFGLHNPALAFADIIVLWLSILATIIAFAKTSVPSSKQQSAKQSHDKLAAWLLVPYLLWVSFASYLNGSIWFSVLKTTDGGNIVCAQDVKICGDGSYVTRTSPNCEFGNCPDNHSAL</sequence>
<feature type="transmembrane region" description="Helical" evidence="6">
    <location>
        <begin position="49"/>
        <end position="70"/>
    </location>
</feature>